<organism evidence="1 2">
    <name type="scientific">Treponema succinifaciens (strain ATCC 33096 / DSM 2489 / 6091)</name>
    <dbReference type="NCBI Taxonomy" id="869209"/>
    <lineage>
        <taxon>Bacteria</taxon>
        <taxon>Pseudomonadati</taxon>
        <taxon>Spirochaetota</taxon>
        <taxon>Spirochaetia</taxon>
        <taxon>Spirochaetales</taxon>
        <taxon>Treponemataceae</taxon>
        <taxon>Treponema</taxon>
    </lineage>
</organism>
<dbReference type="Proteomes" id="UP000006852">
    <property type="component" value="Chromosome"/>
</dbReference>
<gene>
    <name evidence="1" type="ordered locus">Tresu_0987</name>
</gene>
<reference evidence="1 2" key="1">
    <citation type="journal article" date="2011" name="Stand. Genomic Sci.">
        <title>Complete genome sequence of Treponema succinifaciens type strain (6091).</title>
        <authorList>
            <person name="Han C."/>
            <person name="Gronow S."/>
            <person name="Teshima H."/>
            <person name="Lapidus A."/>
            <person name="Nolan M."/>
            <person name="Lucas S."/>
            <person name="Hammon N."/>
            <person name="Deshpande S."/>
            <person name="Cheng J.F."/>
            <person name="Zeytun A."/>
            <person name="Tapia R."/>
            <person name="Goodwin L."/>
            <person name="Pitluck S."/>
            <person name="Liolios K."/>
            <person name="Pagani I."/>
            <person name="Ivanova N."/>
            <person name="Mavromatis K."/>
            <person name="Mikhailova N."/>
            <person name="Huntemann M."/>
            <person name="Pati A."/>
            <person name="Chen A."/>
            <person name="Palaniappan K."/>
            <person name="Land M."/>
            <person name="Hauser L."/>
            <person name="Brambilla E.M."/>
            <person name="Rohde M."/>
            <person name="Goker M."/>
            <person name="Woyke T."/>
            <person name="Bristow J."/>
            <person name="Eisen J.A."/>
            <person name="Markowitz V."/>
            <person name="Hugenholtz P."/>
            <person name="Kyrpides N.C."/>
            <person name="Klenk H.P."/>
            <person name="Detter J.C."/>
        </authorList>
    </citation>
    <scope>NUCLEOTIDE SEQUENCE [LARGE SCALE GENOMIC DNA]</scope>
    <source>
        <strain evidence="2">ATCC 33096 / DSM 2489 / 6091</strain>
    </source>
</reference>
<sequence>MQAVNNATPNSALSPRIRELQKKIQDENYINSAVDRIALIMSRHIVEFHIEKKL</sequence>
<dbReference type="AlphaFoldDB" id="F2NUS6"/>
<dbReference type="EMBL" id="CP002631">
    <property type="protein sequence ID" value="AEB13907.1"/>
    <property type="molecule type" value="Genomic_DNA"/>
</dbReference>
<dbReference type="KEGG" id="tsu:Tresu_0987"/>
<protein>
    <submittedName>
        <fullName evidence="1">Uncharacterized protein</fullName>
    </submittedName>
</protein>
<proteinExistence type="predicted"/>
<evidence type="ECO:0000313" key="2">
    <source>
        <dbReference type="Proteomes" id="UP000006852"/>
    </source>
</evidence>
<dbReference type="RefSeq" id="WP_013701199.1">
    <property type="nucleotide sequence ID" value="NC_015385.1"/>
</dbReference>
<dbReference type="GeneID" id="302999959"/>
<name>F2NUS6_TRES6</name>
<reference evidence="2" key="2">
    <citation type="submission" date="2011-04" db="EMBL/GenBank/DDBJ databases">
        <title>The complete genome of chromosome of Treponema succinifaciens DSM 2489.</title>
        <authorList>
            <person name="Lucas S."/>
            <person name="Copeland A."/>
            <person name="Lapidus A."/>
            <person name="Bruce D."/>
            <person name="Goodwin L."/>
            <person name="Pitluck S."/>
            <person name="Peters L."/>
            <person name="Kyrpides N."/>
            <person name="Mavromatis K."/>
            <person name="Ivanova N."/>
            <person name="Ovchinnikova G."/>
            <person name="Teshima H."/>
            <person name="Detter J.C."/>
            <person name="Tapia R."/>
            <person name="Han C."/>
            <person name="Land M."/>
            <person name="Hauser L."/>
            <person name="Markowitz V."/>
            <person name="Cheng J.-F."/>
            <person name="Hugenholtz P."/>
            <person name="Woyke T."/>
            <person name="Wu D."/>
            <person name="Gronow S."/>
            <person name="Wellnitz S."/>
            <person name="Brambilla E."/>
            <person name="Klenk H.-P."/>
            <person name="Eisen J.A."/>
        </authorList>
    </citation>
    <scope>NUCLEOTIDE SEQUENCE [LARGE SCALE GENOMIC DNA]</scope>
    <source>
        <strain evidence="2">ATCC 33096 / DSM 2489 / 6091</strain>
    </source>
</reference>
<accession>F2NUS6</accession>
<evidence type="ECO:0000313" key="1">
    <source>
        <dbReference type="EMBL" id="AEB13907.1"/>
    </source>
</evidence>
<keyword evidence="2" id="KW-1185">Reference proteome</keyword>
<dbReference type="STRING" id="869209.Tresu_0987"/>
<dbReference type="HOGENOM" id="CLU_3049107_0_0_12"/>